<gene>
    <name evidence="2" type="ORF">C6Q15_11655</name>
</gene>
<dbReference type="AlphaFoldDB" id="A0A2S9MRQ2"/>
<protein>
    <submittedName>
        <fullName evidence="2">Uncharacterized protein</fullName>
    </submittedName>
</protein>
<evidence type="ECO:0000313" key="2">
    <source>
        <dbReference type="EMBL" id="PRF61431.1"/>
    </source>
</evidence>
<organism evidence="2 3">
    <name type="scientific">Burkholderia multivorans</name>
    <dbReference type="NCBI Taxonomy" id="87883"/>
    <lineage>
        <taxon>Bacteria</taxon>
        <taxon>Pseudomonadati</taxon>
        <taxon>Pseudomonadota</taxon>
        <taxon>Betaproteobacteria</taxon>
        <taxon>Burkholderiales</taxon>
        <taxon>Burkholderiaceae</taxon>
        <taxon>Burkholderia</taxon>
        <taxon>Burkholderia cepacia complex</taxon>
    </lineage>
</organism>
<dbReference type="EMBL" id="PVGH01000052">
    <property type="protein sequence ID" value="PRF61431.1"/>
    <property type="molecule type" value="Genomic_DNA"/>
</dbReference>
<evidence type="ECO:0000256" key="1">
    <source>
        <dbReference type="SAM" id="MobiDB-lite"/>
    </source>
</evidence>
<name>A0A2S9MRQ2_9BURK</name>
<comment type="caution">
    <text evidence="2">The sequence shown here is derived from an EMBL/GenBank/DDBJ whole genome shotgun (WGS) entry which is preliminary data.</text>
</comment>
<proteinExistence type="predicted"/>
<sequence length="64" mass="7569">MHVTSRDAASKRRANDEQTTNEPRTNRESRHESRAPQRTCDVMMERTARDAWSTNRERPDERAI</sequence>
<evidence type="ECO:0000313" key="3">
    <source>
        <dbReference type="Proteomes" id="UP000238982"/>
    </source>
</evidence>
<feature type="region of interest" description="Disordered" evidence="1">
    <location>
        <begin position="1"/>
        <end position="64"/>
    </location>
</feature>
<feature type="compositionally biased region" description="Basic and acidic residues" evidence="1">
    <location>
        <begin position="1"/>
        <end position="16"/>
    </location>
</feature>
<reference evidence="2 3" key="1">
    <citation type="submission" date="2018-03" db="EMBL/GenBank/DDBJ databases">
        <authorList>
            <person name="Keele B.F."/>
        </authorList>
    </citation>
    <scope>NUCLEOTIDE SEQUENCE [LARGE SCALE GENOMIC DNA]</scope>
    <source>
        <strain evidence="2 3">AU19729</strain>
    </source>
</reference>
<feature type="compositionally biased region" description="Basic and acidic residues" evidence="1">
    <location>
        <begin position="43"/>
        <end position="64"/>
    </location>
</feature>
<feature type="compositionally biased region" description="Basic and acidic residues" evidence="1">
    <location>
        <begin position="24"/>
        <end position="35"/>
    </location>
</feature>
<accession>A0A2S9MRQ2</accession>
<dbReference type="Proteomes" id="UP000238982">
    <property type="component" value="Unassembled WGS sequence"/>
</dbReference>